<dbReference type="OrthoDB" id="1426195at2"/>
<keyword evidence="1" id="KW-1133">Transmembrane helix</keyword>
<name>A0A2K8KQE3_9GAMM</name>
<sequence length="309" mass="34762">MAKICRNYKKWVEEKIEQPIDEWVEKTEKRCKKRKWYDPRRWFCWLVTTLVKVVRWVVVWVGKWLTYVVCQIVTSVLNFLAVVVGLILSIPIIGRLIGLIWHGLIDLFWRIISLLDVLAGIFGLHLPKKLRVCIIILIDEKRNPMATAASLQPDIDKAKQIYKDTCNVKFIVSAIHTLASPAPKANLDPNCGAGALGDDLWLAGTYYENNANVQCFDSAFLRLIGYAAPVVVFAVRAVANNKGCSLGPFTDYVTIEGKDPICLAHEVAHACGLWHNGGRANLANHICGGTELKGWQIEIVRSSRHVTFL</sequence>
<evidence type="ECO:0000313" key="3">
    <source>
        <dbReference type="Proteomes" id="UP000229757"/>
    </source>
</evidence>
<accession>A0A2K8KQE3</accession>
<protein>
    <submittedName>
        <fullName evidence="2">Putative membrane protein</fullName>
    </submittedName>
</protein>
<dbReference type="AlphaFoldDB" id="A0A2K8KQE3"/>
<reference evidence="2 3" key="1">
    <citation type="journal article" date="2017" name="Environ. Microbiol.">
        <title>Genomic and physiological analyses of 'Reinekea forsetii' reveal a versatile opportunistic lifestyle during spring algae blooms.</title>
        <authorList>
            <person name="Avci B."/>
            <person name="Hahnke R.L."/>
            <person name="Chafee M."/>
            <person name="Fischer T."/>
            <person name="Gruber-Vodicka H."/>
            <person name="Tegetmeyer H.E."/>
            <person name="Harder J."/>
            <person name="Fuchs B.M."/>
            <person name="Amann R.I."/>
            <person name="Teeling H."/>
        </authorList>
    </citation>
    <scope>NUCLEOTIDE SEQUENCE [LARGE SCALE GENOMIC DNA]</scope>
    <source>
        <strain evidence="2 3">Hel1_31_D35</strain>
    </source>
</reference>
<organism evidence="2 3">
    <name type="scientific">Reinekea forsetii</name>
    <dbReference type="NCBI Taxonomy" id="1336806"/>
    <lineage>
        <taxon>Bacteria</taxon>
        <taxon>Pseudomonadati</taxon>
        <taxon>Pseudomonadota</taxon>
        <taxon>Gammaproteobacteria</taxon>
        <taxon>Oceanospirillales</taxon>
        <taxon>Saccharospirillaceae</taxon>
        <taxon>Reinekea</taxon>
    </lineage>
</organism>
<dbReference type="EMBL" id="CP011797">
    <property type="protein sequence ID" value="ATX76963.1"/>
    <property type="molecule type" value="Genomic_DNA"/>
</dbReference>
<dbReference type="KEGG" id="rfo:REIFOR_01826"/>
<proteinExistence type="predicted"/>
<evidence type="ECO:0000256" key="1">
    <source>
        <dbReference type="SAM" id="Phobius"/>
    </source>
</evidence>
<dbReference type="RefSeq" id="WP_100257257.1">
    <property type="nucleotide sequence ID" value="NZ_CP011797.1"/>
</dbReference>
<feature type="transmembrane region" description="Helical" evidence="1">
    <location>
        <begin position="42"/>
        <end position="58"/>
    </location>
</feature>
<feature type="transmembrane region" description="Helical" evidence="1">
    <location>
        <begin position="107"/>
        <end position="126"/>
    </location>
</feature>
<evidence type="ECO:0000313" key="2">
    <source>
        <dbReference type="EMBL" id="ATX76963.1"/>
    </source>
</evidence>
<keyword evidence="1" id="KW-0812">Transmembrane</keyword>
<feature type="transmembrane region" description="Helical" evidence="1">
    <location>
        <begin position="64"/>
        <end position="87"/>
    </location>
</feature>
<dbReference type="Proteomes" id="UP000229757">
    <property type="component" value="Chromosome"/>
</dbReference>
<gene>
    <name evidence="2" type="ORF">REIFOR_01826</name>
</gene>
<keyword evidence="1" id="KW-0472">Membrane</keyword>
<keyword evidence="3" id="KW-1185">Reference proteome</keyword>